<dbReference type="InterPro" id="IPR001466">
    <property type="entry name" value="Beta-lactam-related"/>
</dbReference>
<accession>A0ABT0NN77</accession>
<evidence type="ECO:0000256" key="1">
    <source>
        <dbReference type="SAM" id="SignalP"/>
    </source>
</evidence>
<feature type="signal peptide" evidence="1">
    <location>
        <begin position="1"/>
        <end position="29"/>
    </location>
</feature>
<keyword evidence="4" id="KW-1185">Reference proteome</keyword>
<dbReference type="InterPro" id="IPR050491">
    <property type="entry name" value="AmpC-like"/>
</dbReference>
<feature type="chain" id="PRO_5046311100" evidence="1">
    <location>
        <begin position="30"/>
        <end position="406"/>
    </location>
</feature>
<dbReference type="InterPro" id="IPR012338">
    <property type="entry name" value="Beta-lactam/transpept-like"/>
</dbReference>
<name>A0ABT0NN77_9ACTN</name>
<dbReference type="Gene3D" id="3.40.710.10">
    <property type="entry name" value="DD-peptidase/beta-lactamase superfamily"/>
    <property type="match status" value="1"/>
</dbReference>
<protein>
    <submittedName>
        <fullName evidence="3">Beta-lactamase family protein</fullName>
    </submittedName>
</protein>
<sequence>MPTHALPRTLVAVALAGAVAVTAAVPASAAPRATSHHSTHSATRDALDAITRGGTPGVLARADRAGEVWHGTSGVADLRTGRPRLPRDRFRIGSLTKPFIATVVLQLAADPVYGLSIDDTVDKWLPGLVRGNGNDGRRITLRRLLQHTSGLYDYIDDDGFRAKFTGPAFFSHRYEGATPEELVRTGLAHEPLFDPGDGWSYSNTNYILAGMVIEKATGNSYATEVERRIIRPLGLRGTTVPGTSSSVPGPHGRHYSKLYVDDPAARVHDVTDFNPSVSGASGEIISTTRDLNTFIRALLRGKLLPPVQQQEMFTGYDLGGGRTYGLGIRSQTLKACGVKVWGHSSEVPGSLTRTAATTDGEHVFTLNRNSDWGDPALEQAAVEAEFCGRPDTVDRRPGAATAAPHP</sequence>
<feature type="domain" description="Beta-lactamase-related" evidence="2">
    <location>
        <begin position="52"/>
        <end position="360"/>
    </location>
</feature>
<evidence type="ECO:0000259" key="2">
    <source>
        <dbReference type="Pfam" id="PF00144"/>
    </source>
</evidence>
<gene>
    <name evidence="3" type="ORF">M4438_03515</name>
</gene>
<evidence type="ECO:0000313" key="3">
    <source>
        <dbReference type="EMBL" id="MCL3992606.1"/>
    </source>
</evidence>
<dbReference type="EMBL" id="JAMCCK010000006">
    <property type="protein sequence ID" value="MCL3992606.1"/>
    <property type="molecule type" value="Genomic_DNA"/>
</dbReference>
<dbReference type="SUPFAM" id="SSF56601">
    <property type="entry name" value="beta-lactamase/transpeptidase-like"/>
    <property type="match status" value="1"/>
</dbReference>
<dbReference type="Proteomes" id="UP001202052">
    <property type="component" value="Unassembled WGS sequence"/>
</dbReference>
<organism evidence="3 4">
    <name type="scientific">Streptomyces lavenduligriseus</name>
    <dbReference type="NCBI Taxonomy" id="67315"/>
    <lineage>
        <taxon>Bacteria</taxon>
        <taxon>Bacillati</taxon>
        <taxon>Actinomycetota</taxon>
        <taxon>Actinomycetes</taxon>
        <taxon>Kitasatosporales</taxon>
        <taxon>Streptomycetaceae</taxon>
        <taxon>Streptomyces</taxon>
    </lineage>
</organism>
<keyword evidence="1" id="KW-0732">Signal</keyword>
<evidence type="ECO:0000313" key="4">
    <source>
        <dbReference type="Proteomes" id="UP001202052"/>
    </source>
</evidence>
<dbReference type="PANTHER" id="PTHR46825">
    <property type="entry name" value="D-ALANYL-D-ALANINE-CARBOXYPEPTIDASE/ENDOPEPTIDASE AMPH"/>
    <property type="match status" value="1"/>
</dbReference>
<dbReference type="RefSeq" id="WP_249457131.1">
    <property type="nucleotide sequence ID" value="NZ_JAMCCK010000006.1"/>
</dbReference>
<comment type="caution">
    <text evidence="3">The sequence shown here is derived from an EMBL/GenBank/DDBJ whole genome shotgun (WGS) entry which is preliminary data.</text>
</comment>
<dbReference type="PANTHER" id="PTHR46825:SF7">
    <property type="entry name" value="D-ALANYL-D-ALANINE CARBOXYPEPTIDASE"/>
    <property type="match status" value="1"/>
</dbReference>
<proteinExistence type="predicted"/>
<dbReference type="Pfam" id="PF00144">
    <property type="entry name" value="Beta-lactamase"/>
    <property type="match status" value="1"/>
</dbReference>
<reference evidence="3 4" key="1">
    <citation type="submission" date="2022-05" db="EMBL/GenBank/DDBJ databases">
        <title>Genome Resource of Streptomyces lavenduligriseus GA1-1, a Strain with Broad-Spectrum Antifungal Activity against Phytopathogenic Fungi.</title>
        <authorList>
            <person name="Qi D."/>
        </authorList>
    </citation>
    <scope>NUCLEOTIDE SEQUENCE [LARGE SCALE GENOMIC DNA]</scope>
    <source>
        <strain evidence="3 4">GA1-1</strain>
    </source>
</reference>